<dbReference type="VEuPathDB" id="TriTrypDB:TcCLB.503879.50"/>
<dbReference type="VEuPathDB" id="TriTrypDB:TcBrA4_0091000"/>
<organism evidence="2 3">
    <name type="scientific">Trypanosoma cruzi</name>
    <dbReference type="NCBI Taxonomy" id="5693"/>
    <lineage>
        <taxon>Eukaryota</taxon>
        <taxon>Discoba</taxon>
        <taxon>Euglenozoa</taxon>
        <taxon>Kinetoplastea</taxon>
        <taxon>Metakinetoplastina</taxon>
        <taxon>Trypanosomatida</taxon>
        <taxon>Trypanosomatidae</taxon>
        <taxon>Trypanosoma</taxon>
        <taxon>Schizotrypanum</taxon>
    </lineage>
</organism>
<protein>
    <submittedName>
        <fullName evidence="2">Uncharacterized protein</fullName>
    </submittedName>
</protein>
<dbReference type="VEuPathDB" id="TriTrypDB:TCDM_10203"/>
<dbReference type="EMBL" id="PRFC01000137">
    <property type="protein sequence ID" value="PWV05155.1"/>
    <property type="molecule type" value="Genomic_DNA"/>
</dbReference>
<name>A0A2V2WA00_TRYCR</name>
<dbReference type="VEuPathDB" id="TriTrypDB:ECC02_004963"/>
<dbReference type="OrthoDB" id="246914at2759"/>
<evidence type="ECO:0000313" key="2">
    <source>
        <dbReference type="EMBL" id="PWV05155.1"/>
    </source>
</evidence>
<evidence type="ECO:0000313" key="3">
    <source>
        <dbReference type="Proteomes" id="UP000246078"/>
    </source>
</evidence>
<feature type="compositionally biased region" description="Basic and acidic residues" evidence="1">
    <location>
        <begin position="199"/>
        <end position="226"/>
    </location>
</feature>
<gene>
    <name evidence="2" type="ORF">C3747_137g62</name>
</gene>
<dbReference type="VEuPathDB" id="TriTrypDB:TcG_03605"/>
<dbReference type="VEuPathDB" id="TriTrypDB:C4B63_12g299"/>
<dbReference type="VEuPathDB" id="TriTrypDB:TcCLB.509455.40"/>
<reference evidence="2 3" key="1">
    <citation type="journal article" date="2018" name="Microb. Genom.">
        <title>Expanding an expanded genome: long-read sequencing of Trypanosoma cruzi.</title>
        <authorList>
            <person name="Berna L."/>
            <person name="Rodriguez M."/>
            <person name="Chiribao M.L."/>
            <person name="Parodi-Talice A."/>
            <person name="Pita S."/>
            <person name="Rijo G."/>
            <person name="Alvarez-Valin F."/>
            <person name="Robello C."/>
        </authorList>
    </citation>
    <scope>NUCLEOTIDE SEQUENCE [LARGE SCALE GENOMIC DNA]</scope>
    <source>
        <strain evidence="2 3">TCC</strain>
    </source>
</reference>
<accession>A0A2V2WA00</accession>
<sequence>MYSAMYRRCAALMMALENKMPSELQRRYIFIGQLTPLLRCSFSNELPLSIPQLRERMQRQKKEGAPRMQTLDTEGRLVLTLARSPRPEERVEALERGESLWKELQESSSPIPMTSRTGVRMALCTSLRRCAIVSRRRELADIWTERFSQRHNIRPEDFTTGPDHTLGEVLGWREARPRARPGTGIDDEDIAADAEEEEERRREEKRRSQHERELPPIQQFRRDVYMDHPMMQRAFKRGMEGPGPRYTGD</sequence>
<feature type="compositionally biased region" description="Acidic residues" evidence="1">
    <location>
        <begin position="185"/>
        <end position="198"/>
    </location>
</feature>
<proteinExistence type="predicted"/>
<dbReference type="VEuPathDB" id="TriTrypDB:C3747_137g62"/>
<dbReference type="Proteomes" id="UP000246078">
    <property type="component" value="Unassembled WGS sequence"/>
</dbReference>
<feature type="region of interest" description="Disordered" evidence="1">
    <location>
        <begin position="176"/>
        <end position="249"/>
    </location>
</feature>
<dbReference type="VEuPathDB" id="TriTrypDB:TCSYLVIO_006263"/>
<evidence type="ECO:0000256" key="1">
    <source>
        <dbReference type="SAM" id="MobiDB-lite"/>
    </source>
</evidence>
<dbReference type="VEuPathDB" id="TriTrypDB:BCY84_21225"/>
<dbReference type="AlphaFoldDB" id="A0A2V2WA00"/>
<comment type="caution">
    <text evidence="2">The sequence shown here is derived from an EMBL/GenBank/DDBJ whole genome shotgun (WGS) entry which is preliminary data.</text>
</comment>
<dbReference type="VEuPathDB" id="TriTrypDB:TcCL_ESM02156"/>